<comment type="caution">
    <text evidence="2">The sequence shown here is derived from an EMBL/GenBank/DDBJ whole genome shotgun (WGS) entry which is preliminary data.</text>
</comment>
<keyword evidence="1" id="KW-0812">Transmembrane</keyword>
<reference evidence="2 3" key="1">
    <citation type="submission" date="2024-01" db="EMBL/GenBank/DDBJ databases">
        <title>The complete chloroplast genome sequence of Lithospermum erythrorhizon: insights into the phylogenetic relationship among Boraginaceae species and the maternal lineages of purple gromwells.</title>
        <authorList>
            <person name="Okada T."/>
            <person name="Watanabe K."/>
        </authorList>
    </citation>
    <scope>NUCLEOTIDE SEQUENCE [LARGE SCALE GENOMIC DNA]</scope>
</reference>
<keyword evidence="3" id="KW-1185">Reference proteome</keyword>
<feature type="transmembrane region" description="Helical" evidence="1">
    <location>
        <begin position="76"/>
        <end position="106"/>
    </location>
</feature>
<protein>
    <submittedName>
        <fullName evidence="2">Uncharacterized protein</fullName>
    </submittedName>
</protein>
<dbReference type="AlphaFoldDB" id="A0AAV3RSI7"/>
<evidence type="ECO:0000313" key="2">
    <source>
        <dbReference type="EMBL" id="GAA0182219.1"/>
    </source>
</evidence>
<feature type="transmembrane region" description="Helical" evidence="1">
    <location>
        <begin position="177"/>
        <end position="203"/>
    </location>
</feature>
<feature type="transmembrane region" description="Helical" evidence="1">
    <location>
        <begin position="251"/>
        <end position="270"/>
    </location>
</feature>
<accession>A0AAV3RSI7</accession>
<evidence type="ECO:0000313" key="3">
    <source>
        <dbReference type="Proteomes" id="UP001454036"/>
    </source>
</evidence>
<proteinExistence type="predicted"/>
<sequence>MSINVKDWFKTISVVVAFCCALFLGAIKSIVFGPVAALILIVGNVGVILGLFPAHVVWTINALFKTHRLDPLLKVAIFIGLPVLFSIWLGLSIASSVLVGLGYGFFTPWVSTFEAFRYDDVSHRFYHCIGDGTWTTIKGSCTVVRDFMDVCLYSYRRLLKELRNSPASEGHQTLSLLHVPACIVVGLMGLIVEIPLYTAIAIVKSPFMLFKGWQRLIHDMISREGPFLETACIPIAGLTIIFWPLVVIGSVVMAIFSSFFIGLYASVIVYQERSFRRGVAFVVAMVAAFDEYSNDWLYLREGSILPKPRYRKKRPTDAPELSTILNPSIRFSAVLAEAPGMIMPTLTTSRSVREVIHEVKMVQVWGHMMKSCDMKGQELLDANVLTLTDLQDWLKGKNSTDLAIVDVGVLCYSFIHFLLYSIKSGSEGLLLDDIEVTYLNRPQDRMAEWFFHPIMVLKEQIKTMQLEEGEIRYLEKVVVFGSNPQRMKAWENGCSPPQDSVRAAQIEGLSRRMIGMMRSISMLPTFRRKYRQIVKGLIVYSTEKEGSKAETYSLTKVGSTRSVSNSSVGSIEIV</sequence>
<dbReference type="PANTHER" id="PTHR31133">
    <property type="entry name" value="MEMBRANE PROTEIN"/>
    <property type="match status" value="1"/>
</dbReference>
<feature type="transmembrane region" description="Helical" evidence="1">
    <location>
        <begin position="37"/>
        <end position="64"/>
    </location>
</feature>
<dbReference type="EMBL" id="BAABME010010812">
    <property type="protein sequence ID" value="GAA0182219.1"/>
    <property type="molecule type" value="Genomic_DNA"/>
</dbReference>
<feature type="transmembrane region" description="Helical" evidence="1">
    <location>
        <begin position="224"/>
        <end position="245"/>
    </location>
</feature>
<keyword evidence="1" id="KW-0472">Membrane</keyword>
<keyword evidence="1" id="KW-1133">Transmembrane helix</keyword>
<evidence type="ECO:0000256" key="1">
    <source>
        <dbReference type="SAM" id="Phobius"/>
    </source>
</evidence>
<gene>
    <name evidence="2" type="ORF">LIER_30340</name>
</gene>
<dbReference type="PANTHER" id="PTHR31133:SF12">
    <property type="entry name" value="MEMBRANE PROTEIN"/>
    <property type="match status" value="1"/>
</dbReference>
<dbReference type="InterPro" id="IPR040229">
    <property type="entry name" value="At3g27390-like"/>
</dbReference>
<dbReference type="Proteomes" id="UP001454036">
    <property type="component" value="Unassembled WGS sequence"/>
</dbReference>
<feature type="transmembrane region" description="Helical" evidence="1">
    <location>
        <begin position="12"/>
        <end position="31"/>
    </location>
</feature>
<name>A0AAV3RSI7_LITER</name>
<organism evidence="2 3">
    <name type="scientific">Lithospermum erythrorhizon</name>
    <name type="common">Purple gromwell</name>
    <name type="synonym">Lithospermum officinale var. erythrorhizon</name>
    <dbReference type="NCBI Taxonomy" id="34254"/>
    <lineage>
        <taxon>Eukaryota</taxon>
        <taxon>Viridiplantae</taxon>
        <taxon>Streptophyta</taxon>
        <taxon>Embryophyta</taxon>
        <taxon>Tracheophyta</taxon>
        <taxon>Spermatophyta</taxon>
        <taxon>Magnoliopsida</taxon>
        <taxon>eudicotyledons</taxon>
        <taxon>Gunneridae</taxon>
        <taxon>Pentapetalae</taxon>
        <taxon>asterids</taxon>
        <taxon>lamiids</taxon>
        <taxon>Boraginales</taxon>
        <taxon>Boraginaceae</taxon>
        <taxon>Boraginoideae</taxon>
        <taxon>Lithospermeae</taxon>
        <taxon>Lithospermum</taxon>
    </lineage>
</organism>